<evidence type="ECO:0000313" key="7">
    <source>
        <dbReference type="EMBL" id="PHQ14427.1"/>
    </source>
</evidence>
<evidence type="ECO:0000256" key="2">
    <source>
        <dbReference type="ARBA" id="ARBA00022692"/>
    </source>
</evidence>
<dbReference type="PROSITE" id="PS51257">
    <property type="entry name" value="PROKAR_LIPOPROTEIN"/>
    <property type="match status" value="1"/>
</dbReference>
<feature type="domain" description="O-antigen ligase-related" evidence="6">
    <location>
        <begin position="210"/>
        <end position="350"/>
    </location>
</feature>
<comment type="subcellular location">
    <subcellularLocation>
        <location evidence="1">Membrane</location>
        <topology evidence="1">Multi-pass membrane protein</topology>
    </subcellularLocation>
</comment>
<feature type="transmembrane region" description="Helical" evidence="5">
    <location>
        <begin position="405"/>
        <end position="422"/>
    </location>
</feature>
<sequence length="499" mass="55896">MVIRSLSQAVIFFFSCIFLLVVVLSTFLSGMFPLVSFGSFDGGRWLLVLFLSVSTVLSLVRLEFKRPSRSGLLFLVGVIIFSCSALLSDYLSQSLSKYWFSNFILFFFSLLFVPFFFSSFPFEEREKVLYCAFYAILSGTLIFSALYLFVFSLSIGNDVNYNNILINSGFVNINFFGQVATWVIPLLSAGMLDERISKSTLAKVLVFFSLSLFWFVIVSVSVKGTLISVVLAFIFMAIYDWHWIRGCARWAALSLIVAVFVWCIVAGLSGHLGGSASRGLVKIDDLGRVMLWQEALVMSFQRFPFGMGGESWVLHDVISQNFYEPLRHGHPHNMYLLFAAEYGWMAVVGLCLVFFGIFKRVSDFKLRMHDTELKSNTFAAGLCLSVLGGLIHSGVSGVLLMPKSMALGLICISMLWAVLGYAKAESVSSDRVNGGGQVLMRSIVVALCFLVSVFWIKDVASYYKSMSVDKYLTLDSNVRYYPRFWQHGLSSGKVSSYQD</sequence>
<evidence type="ECO:0000256" key="4">
    <source>
        <dbReference type="ARBA" id="ARBA00023136"/>
    </source>
</evidence>
<dbReference type="Pfam" id="PF04932">
    <property type="entry name" value="Wzy_C"/>
    <property type="match status" value="1"/>
</dbReference>
<feature type="transmembrane region" description="Helical" evidence="5">
    <location>
        <begin position="250"/>
        <end position="272"/>
    </location>
</feature>
<feature type="transmembrane region" description="Helical" evidence="5">
    <location>
        <begin position="170"/>
        <end position="189"/>
    </location>
</feature>
<protein>
    <recommendedName>
        <fullName evidence="6">O-antigen ligase-related domain-containing protein</fullName>
    </recommendedName>
</protein>
<feature type="transmembrane region" description="Helical" evidence="5">
    <location>
        <begin position="201"/>
        <end position="220"/>
    </location>
</feature>
<evidence type="ECO:0000256" key="3">
    <source>
        <dbReference type="ARBA" id="ARBA00022989"/>
    </source>
</evidence>
<feature type="transmembrane region" description="Helical" evidence="5">
    <location>
        <begin position="72"/>
        <end position="92"/>
    </location>
</feature>
<reference evidence="7 8" key="1">
    <citation type="submission" date="2017-09" db="EMBL/GenBank/DDBJ databases">
        <title>The draft genome sequences of Marinobacter sp. PWS21.</title>
        <authorList>
            <person name="Cao J."/>
        </authorList>
    </citation>
    <scope>NUCLEOTIDE SEQUENCE [LARGE SCALE GENOMIC DNA]</scope>
    <source>
        <strain evidence="7 8">PWS21</strain>
    </source>
</reference>
<keyword evidence="4 5" id="KW-0472">Membrane</keyword>
<feature type="transmembrane region" description="Helical" evidence="5">
    <location>
        <begin position="335"/>
        <end position="358"/>
    </location>
</feature>
<evidence type="ECO:0000256" key="5">
    <source>
        <dbReference type="SAM" id="Phobius"/>
    </source>
</evidence>
<organism evidence="7 8">
    <name type="scientific">Marinobacter profundi</name>
    <dbReference type="NCBI Taxonomy" id="2666256"/>
    <lineage>
        <taxon>Bacteria</taxon>
        <taxon>Pseudomonadati</taxon>
        <taxon>Pseudomonadota</taxon>
        <taxon>Gammaproteobacteria</taxon>
        <taxon>Pseudomonadales</taxon>
        <taxon>Marinobacteraceae</taxon>
        <taxon>Marinobacter</taxon>
    </lineage>
</organism>
<keyword evidence="3 5" id="KW-1133">Transmembrane helix</keyword>
<feature type="transmembrane region" description="Helical" evidence="5">
    <location>
        <begin position="42"/>
        <end position="60"/>
    </location>
</feature>
<keyword evidence="2 5" id="KW-0812">Transmembrane</keyword>
<feature type="transmembrane region" description="Helical" evidence="5">
    <location>
        <begin position="378"/>
        <end position="399"/>
    </location>
</feature>
<dbReference type="Proteomes" id="UP000231409">
    <property type="component" value="Unassembled WGS sequence"/>
</dbReference>
<feature type="transmembrane region" description="Helical" evidence="5">
    <location>
        <begin position="98"/>
        <end position="117"/>
    </location>
</feature>
<accession>A0A2G1UIX3</accession>
<feature type="transmembrane region" description="Helical" evidence="5">
    <location>
        <begin position="12"/>
        <end position="36"/>
    </location>
</feature>
<keyword evidence="8" id="KW-1185">Reference proteome</keyword>
<feature type="transmembrane region" description="Helical" evidence="5">
    <location>
        <begin position="438"/>
        <end position="456"/>
    </location>
</feature>
<gene>
    <name evidence="7" type="ORF">CLH61_14035</name>
</gene>
<evidence type="ECO:0000259" key="6">
    <source>
        <dbReference type="Pfam" id="PF04932"/>
    </source>
</evidence>
<dbReference type="PANTHER" id="PTHR37422:SF13">
    <property type="entry name" value="LIPOPOLYSACCHARIDE BIOSYNTHESIS PROTEIN PA4999-RELATED"/>
    <property type="match status" value="1"/>
</dbReference>
<comment type="caution">
    <text evidence="7">The sequence shown here is derived from an EMBL/GenBank/DDBJ whole genome shotgun (WGS) entry which is preliminary data.</text>
</comment>
<feature type="transmembrane region" description="Helical" evidence="5">
    <location>
        <begin position="129"/>
        <end position="150"/>
    </location>
</feature>
<dbReference type="InterPro" id="IPR051533">
    <property type="entry name" value="WaaL-like"/>
</dbReference>
<dbReference type="PANTHER" id="PTHR37422">
    <property type="entry name" value="TEICHURONIC ACID BIOSYNTHESIS PROTEIN TUAE"/>
    <property type="match status" value="1"/>
</dbReference>
<evidence type="ECO:0000313" key="8">
    <source>
        <dbReference type="Proteomes" id="UP000231409"/>
    </source>
</evidence>
<evidence type="ECO:0000256" key="1">
    <source>
        <dbReference type="ARBA" id="ARBA00004141"/>
    </source>
</evidence>
<dbReference type="GO" id="GO:0016020">
    <property type="term" value="C:membrane"/>
    <property type="evidence" value="ECO:0007669"/>
    <property type="project" value="UniProtKB-SubCell"/>
</dbReference>
<dbReference type="RefSeq" id="WP_099615379.1">
    <property type="nucleotide sequence ID" value="NZ_KZ319373.1"/>
</dbReference>
<dbReference type="EMBL" id="NTFH01000010">
    <property type="protein sequence ID" value="PHQ14427.1"/>
    <property type="molecule type" value="Genomic_DNA"/>
</dbReference>
<proteinExistence type="predicted"/>
<dbReference type="AlphaFoldDB" id="A0A2G1UIX3"/>
<dbReference type="InterPro" id="IPR007016">
    <property type="entry name" value="O-antigen_ligase-rel_domated"/>
</dbReference>
<name>A0A2G1UIX3_9GAMM</name>